<gene>
    <name evidence="1" type="ordered locus">Fleli_3230</name>
</gene>
<accession>I4ANM6</accession>
<evidence type="ECO:0000313" key="2">
    <source>
        <dbReference type="Proteomes" id="UP000006054"/>
    </source>
</evidence>
<dbReference type="AlphaFoldDB" id="I4ANM6"/>
<dbReference type="HOGENOM" id="CLU_1432172_0_0_10"/>
<protein>
    <submittedName>
        <fullName evidence="1">Uncharacterized protein</fullName>
    </submittedName>
</protein>
<reference evidence="2" key="1">
    <citation type="submission" date="2012-06" db="EMBL/GenBank/DDBJ databases">
        <title>The complete genome of Flexibacter litoralis DSM 6794.</title>
        <authorList>
            <person name="Lucas S."/>
            <person name="Copeland A."/>
            <person name="Lapidus A."/>
            <person name="Glavina del Rio T."/>
            <person name="Dalin E."/>
            <person name="Tice H."/>
            <person name="Bruce D."/>
            <person name="Goodwin L."/>
            <person name="Pitluck S."/>
            <person name="Peters L."/>
            <person name="Ovchinnikova G."/>
            <person name="Lu M."/>
            <person name="Kyrpides N."/>
            <person name="Mavromatis K."/>
            <person name="Ivanova N."/>
            <person name="Brettin T."/>
            <person name="Detter J.C."/>
            <person name="Han C."/>
            <person name="Larimer F."/>
            <person name="Land M."/>
            <person name="Hauser L."/>
            <person name="Markowitz V."/>
            <person name="Cheng J.-F."/>
            <person name="Hugenholtz P."/>
            <person name="Woyke T."/>
            <person name="Wu D."/>
            <person name="Spring S."/>
            <person name="Lang E."/>
            <person name="Kopitz M."/>
            <person name="Brambilla E."/>
            <person name="Klenk H.-P."/>
            <person name="Eisen J.A."/>
        </authorList>
    </citation>
    <scope>NUCLEOTIDE SEQUENCE [LARGE SCALE GENOMIC DNA]</scope>
    <source>
        <strain evidence="2">ATCC 23117 / DSM 6794 / NBRC 15988 / NCIMB 1366 / Sio-4</strain>
    </source>
</reference>
<sequence length="210" mass="24179" precursor="true">MLILLDKGFIKNSIPILHISIFTYKMSFLKKAILLSSLFCISFLLTSCGGIKPAGGKSGKNLYETFYVGEEGMQYFIKPLIFENRDSELLLDITFRHKDTVQDSATLNFSIKGKDLIKQIDSLTLSNNINNLIFSVHSANVEYMFAERIKNEYVTRFSTKMPLVEMQKLFKNSEWKANIKAEEFSTKEYVSTSSTQKKIQKLNQNIFFIF</sequence>
<dbReference type="KEGG" id="fli:Fleli_3230"/>
<dbReference type="EMBL" id="CP003345">
    <property type="protein sequence ID" value="AFM05561.1"/>
    <property type="molecule type" value="Genomic_DNA"/>
</dbReference>
<proteinExistence type="predicted"/>
<dbReference type="STRING" id="880071.Fleli_3230"/>
<dbReference type="eggNOG" id="ENOG50348RS">
    <property type="taxonomic scope" value="Bacteria"/>
</dbReference>
<evidence type="ECO:0000313" key="1">
    <source>
        <dbReference type="EMBL" id="AFM05561.1"/>
    </source>
</evidence>
<organism evidence="1 2">
    <name type="scientific">Bernardetia litoralis (strain ATCC 23117 / DSM 6794 / NBRC 15988 / NCIMB 1366 / Fx l1 / Sio-4)</name>
    <name type="common">Flexibacter litoralis</name>
    <dbReference type="NCBI Taxonomy" id="880071"/>
    <lineage>
        <taxon>Bacteria</taxon>
        <taxon>Pseudomonadati</taxon>
        <taxon>Bacteroidota</taxon>
        <taxon>Cytophagia</taxon>
        <taxon>Cytophagales</taxon>
        <taxon>Bernardetiaceae</taxon>
        <taxon>Bernardetia</taxon>
    </lineage>
</organism>
<keyword evidence="2" id="KW-1185">Reference proteome</keyword>
<name>I4ANM6_BERLS</name>
<dbReference type="Proteomes" id="UP000006054">
    <property type="component" value="Chromosome"/>
</dbReference>